<accession>A0ACC2ISX3</accession>
<organism evidence="1 2">
    <name type="scientific">Boeremia exigua</name>
    <dbReference type="NCBI Taxonomy" id="749465"/>
    <lineage>
        <taxon>Eukaryota</taxon>
        <taxon>Fungi</taxon>
        <taxon>Dikarya</taxon>
        <taxon>Ascomycota</taxon>
        <taxon>Pezizomycotina</taxon>
        <taxon>Dothideomycetes</taxon>
        <taxon>Pleosporomycetidae</taxon>
        <taxon>Pleosporales</taxon>
        <taxon>Pleosporineae</taxon>
        <taxon>Didymellaceae</taxon>
        <taxon>Boeremia</taxon>
    </lineage>
</organism>
<protein>
    <submittedName>
        <fullName evidence="1">Uncharacterized protein</fullName>
    </submittedName>
</protein>
<keyword evidence="2" id="KW-1185">Reference proteome</keyword>
<comment type="caution">
    <text evidence="1">The sequence shown here is derived from an EMBL/GenBank/DDBJ whole genome shotgun (WGS) entry which is preliminary data.</text>
</comment>
<proteinExistence type="predicted"/>
<dbReference type="Proteomes" id="UP001153331">
    <property type="component" value="Unassembled WGS sequence"/>
</dbReference>
<name>A0ACC2ISX3_9PLEO</name>
<reference evidence="1" key="1">
    <citation type="submission" date="2022-11" db="EMBL/GenBank/DDBJ databases">
        <title>Genome Sequence of Boeremia exigua.</title>
        <authorList>
            <person name="Buettner E."/>
        </authorList>
    </citation>
    <scope>NUCLEOTIDE SEQUENCE</scope>
    <source>
        <strain evidence="1">CU02</strain>
    </source>
</reference>
<evidence type="ECO:0000313" key="2">
    <source>
        <dbReference type="Proteomes" id="UP001153331"/>
    </source>
</evidence>
<evidence type="ECO:0000313" key="1">
    <source>
        <dbReference type="EMBL" id="KAJ8118182.1"/>
    </source>
</evidence>
<sequence length="400" mass="43721">MPAHITPNAVSLRESSTSVDAFQEIVDSNENNESDNSGNHTSPYVESKIVALDVGSSATRFLVHSWMLRKSAPLAALASKERPISLPKLDEGPAHTLVHHLYAGTFERKIRYASVGKFRHSTCVYCAAVQYELPSLAELSKDEIVQAGEGLSIFDILRVARDQTFTLLPEGDAWYSEYLEQAIQKAMAKDPEPFRRPEFITRVEGNSRLLQIVWKTVMSNHTAVSTGTETPLAESLLTESEAPTQDSRHQLPSPTESIVDSPPTSRGADDLNEPERFSLDSVKHSNVETKAHAKPKKPQPRAPSEVTSTDDDFGLPAIEPIFTQSEVPKPAPIPAVGTKQPGHVRTDSVVEEDAVAPENSLDDAKRAIGNETPPTIANGTNDASKKNKKKGKKKNSTLVF</sequence>
<gene>
    <name evidence="1" type="ORF">OPT61_g798</name>
</gene>
<dbReference type="EMBL" id="JAPHNI010000027">
    <property type="protein sequence ID" value="KAJ8118182.1"/>
    <property type="molecule type" value="Genomic_DNA"/>
</dbReference>